<dbReference type="GO" id="GO:0046872">
    <property type="term" value="F:metal ion binding"/>
    <property type="evidence" value="ECO:0007669"/>
    <property type="project" value="UniProtKB-KW"/>
</dbReference>
<feature type="domain" description="Sulfatase N-terminal" evidence="5">
    <location>
        <begin position="37"/>
        <end position="343"/>
    </location>
</feature>
<dbReference type="PANTHER" id="PTHR42693:SF27">
    <property type="entry name" value="ARYLSULFATASE B [PRECURSOR]"/>
    <property type="match status" value="1"/>
</dbReference>
<dbReference type="Gene3D" id="3.40.720.10">
    <property type="entry name" value="Alkaline Phosphatase, subunit A"/>
    <property type="match status" value="1"/>
</dbReference>
<evidence type="ECO:0000256" key="1">
    <source>
        <dbReference type="ARBA" id="ARBA00008779"/>
    </source>
</evidence>
<dbReference type="InterPro" id="IPR024607">
    <property type="entry name" value="Sulfatase_CS"/>
</dbReference>
<evidence type="ECO:0000313" key="6">
    <source>
        <dbReference type="EMBL" id="MCW0484245.1"/>
    </source>
</evidence>
<dbReference type="RefSeq" id="WP_282592838.1">
    <property type="nucleotide sequence ID" value="NZ_JAPAAF010000032.1"/>
</dbReference>
<organism evidence="6 7">
    <name type="scientific">Gaoshiqia sediminis</name>
    <dbReference type="NCBI Taxonomy" id="2986998"/>
    <lineage>
        <taxon>Bacteria</taxon>
        <taxon>Pseudomonadati</taxon>
        <taxon>Bacteroidota</taxon>
        <taxon>Bacteroidia</taxon>
        <taxon>Marinilabiliales</taxon>
        <taxon>Prolixibacteraceae</taxon>
        <taxon>Gaoshiqia</taxon>
    </lineage>
</organism>
<comment type="similarity">
    <text evidence="1">Belongs to the sulfatase family.</text>
</comment>
<dbReference type="Gene3D" id="3.30.1120.10">
    <property type="match status" value="1"/>
</dbReference>
<dbReference type="InterPro" id="IPR017850">
    <property type="entry name" value="Alkaline_phosphatase_core_sf"/>
</dbReference>
<dbReference type="PROSITE" id="PS00523">
    <property type="entry name" value="SULFATASE_1"/>
    <property type="match status" value="1"/>
</dbReference>
<keyword evidence="4" id="KW-0106">Calcium</keyword>
<dbReference type="Proteomes" id="UP001163821">
    <property type="component" value="Unassembled WGS sequence"/>
</dbReference>
<dbReference type="Pfam" id="PF00884">
    <property type="entry name" value="Sulfatase"/>
    <property type="match status" value="1"/>
</dbReference>
<gene>
    <name evidence="6" type="ORF">N2K84_16000</name>
</gene>
<evidence type="ECO:0000259" key="5">
    <source>
        <dbReference type="Pfam" id="PF00884"/>
    </source>
</evidence>
<dbReference type="PANTHER" id="PTHR42693">
    <property type="entry name" value="ARYLSULFATASE FAMILY MEMBER"/>
    <property type="match status" value="1"/>
</dbReference>
<dbReference type="SUPFAM" id="SSF53649">
    <property type="entry name" value="Alkaline phosphatase-like"/>
    <property type="match status" value="1"/>
</dbReference>
<sequence length="470" mass="53114">MISSKTGIFIGCLSVVNCLPLLSFSNKKEVGEVPSKPNVIIIVADDLGYGDVGFHGSDIKTPNLDRLAKEGVRLEQFYACPMCSPTRAGLLTGRYPLRFGLMRSVIPPQREFGIPEDEVTMAEMMDKAGYKNRGVIGKWHLGHRQQKWLPLNQGFTHHEGCYNGAVDYFDQKREGEKDWHQNFSVSKKQGYTTDLIGQASVDFIKSVPTSEPFFLYVPFTAPHSPFQAKDEDLQKYPDRNGVRRTYAAMVDCMDQNIGKILDCIKDRGQLENTFILFFSDNGGVEKAGDNGPLKGFKLTPYQGGINVAAAACWPDGGISGGRIINSLMGYIDVLPTLLEVVGYRTEQTLDGKSFLSAVQGRESDNREWFTYLDQNNEKIEQLSVIDKKWKLIWRRNASDNQTAFEEAELYDLSVDPFEANDLSEKYPELVQQLQAKIDHFYRLKFEDQIPRYSEKEKLSGPVIPDWQPVK</sequence>
<dbReference type="InterPro" id="IPR000917">
    <property type="entry name" value="Sulfatase_N"/>
</dbReference>
<dbReference type="EMBL" id="JAPAAF010000032">
    <property type="protein sequence ID" value="MCW0484245.1"/>
    <property type="molecule type" value="Genomic_DNA"/>
</dbReference>
<dbReference type="InterPro" id="IPR050738">
    <property type="entry name" value="Sulfatase"/>
</dbReference>
<evidence type="ECO:0000313" key="7">
    <source>
        <dbReference type="Proteomes" id="UP001163821"/>
    </source>
</evidence>
<keyword evidence="7" id="KW-1185">Reference proteome</keyword>
<keyword evidence="2" id="KW-0479">Metal-binding</keyword>
<dbReference type="AlphaFoldDB" id="A0AA41Y985"/>
<evidence type="ECO:0000256" key="4">
    <source>
        <dbReference type="ARBA" id="ARBA00022837"/>
    </source>
</evidence>
<name>A0AA41Y985_9BACT</name>
<evidence type="ECO:0000256" key="2">
    <source>
        <dbReference type="ARBA" id="ARBA00022723"/>
    </source>
</evidence>
<keyword evidence="3 6" id="KW-0378">Hydrolase</keyword>
<accession>A0AA41Y985</accession>
<evidence type="ECO:0000256" key="3">
    <source>
        <dbReference type="ARBA" id="ARBA00022801"/>
    </source>
</evidence>
<proteinExistence type="inferred from homology"/>
<reference evidence="6" key="1">
    <citation type="submission" date="2022-10" db="EMBL/GenBank/DDBJ databases">
        <title>Gaoshiqiia sediminis gen. nov., sp. nov., isolated from coastal sediment.</title>
        <authorList>
            <person name="Yu W.X."/>
            <person name="Mu D.S."/>
            <person name="Du J.Z."/>
            <person name="Liang Y.Q."/>
        </authorList>
    </citation>
    <scope>NUCLEOTIDE SEQUENCE</scope>
    <source>
        <strain evidence="6">A06</strain>
    </source>
</reference>
<dbReference type="GO" id="GO:0004065">
    <property type="term" value="F:arylsulfatase activity"/>
    <property type="evidence" value="ECO:0007669"/>
    <property type="project" value="TreeGrafter"/>
</dbReference>
<protein>
    <submittedName>
        <fullName evidence="6">Sulfatase-like hydrolase/transferase</fullName>
    </submittedName>
</protein>
<comment type="caution">
    <text evidence="6">The sequence shown here is derived from an EMBL/GenBank/DDBJ whole genome shotgun (WGS) entry which is preliminary data.</text>
</comment>